<dbReference type="HOGENOM" id="CLU_155943_0_0_6"/>
<dbReference type="InterPro" id="IPR003787">
    <property type="entry name" value="Sulphur_relay_DsrE/F-like"/>
</dbReference>
<name>R8B212_9GAMM</name>
<dbReference type="PANTHER" id="PTHR38780">
    <property type="entry name" value="PROTEIN TUSC"/>
    <property type="match status" value="1"/>
</dbReference>
<dbReference type="Proteomes" id="UP000016540">
    <property type="component" value="Unassembled WGS sequence"/>
</dbReference>
<protein>
    <submittedName>
        <fullName evidence="2">DsrE family protein</fullName>
    </submittedName>
</protein>
<dbReference type="Gene3D" id="3.40.1260.10">
    <property type="entry name" value="DsrEFH-like"/>
    <property type="match status" value="1"/>
</dbReference>
<dbReference type="EMBL" id="ASAD01000010">
    <property type="protein sequence ID" value="EON92628.1"/>
    <property type="molecule type" value="Genomic_DNA"/>
</dbReference>
<dbReference type="PANTHER" id="PTHR38780:SF1">
    <property type="entry name" value="PROTEIN TUSC"/>
    <property type="match status" value="1"/>
</dbReference>
<evidence type="ECO:0000256" key="1">
    <source>
        <dbReference type="ARBA" id="ARBA00005996"/>
    </source>
</evidence>
<sequence>MHTLIVIDQPPYGSWGGRESLDMAFSLAAFDQPVSLLFIDAGVLWLKQGQEPGGINQKSVERNLAAASIFGVESLLADTAACHRFGLNEDNLINGVTRIDNTGATLQQYQHVAFSG</sequence>
<reference evidence="2 3" key="1">
    <citation type="journal article" date="2013" name="Genome Announc.">
        <title>Draft Genome Sequence of the Moderately Halophilic Bacterium Marinobacter lipolyticus Strain SM19.</title>
        <authorList>
            <person name="Papke R.T."/>
            <person name="de la Haba R.R."/>
            <person name="Infante-Dominguez C."/>
            <person name="Perez D."/>
            <person name="Sanchez-Porro C."/>
            <person name="Lapierre P."/>
            <person name="Ventosa A."/>
        </authorList>
    </citation>
    <scope>NUCLEOTIDE SEQUENCE [LARGE SCALE GENOMIC DNA]</scope>
    <source>
        <strain evidence="2 3">SM19</strain>
    </source>
</reference>
<gene>
    <name evidence="2" type="ORF">MARLIPOL_07744</name>
</gene>
<evidence type="ECO:0000313" key="2">
    <source>
        <dbReference type="EMBL" id="EON92628.1"/>
    </source>
</evidence>
<dbReference type="PATRIC" id="fig|1318628.3.peg.1551"/>
<dbReference type="SUPFAM" id="SSF75169">
    <property type="entry name" value="DsrEFH-like"/>
    <property type="match status" value="1"/>
</dbReference>
<dbReference type="RefSeq" id="WP_012137553.1">
    <property type="nucleotide sequence ID" value="NZ_KE007317.1"/>
</dbReference>
<dbReference type="Pfam" id="PF02635">
    <property type="entry name" value="DsrE"/>
    <property type="match status" value="1"/>
</dbReference>
<dbReference type="InterPro" id="IPR027396">
    <property type="entry name" value="DsrEFH-like"/>
</dbReference>
<comment type="similarity">
    <text evidence="1">Belongs to the DsrF/TusC family.</text>
</comment>
<dbReference type="AlphaFoldDB" id="R8B212"/>
<dbReference type="eggNOG" id="COG2923">
    <property type="taxonomic scope" value="Bacteria"/>
</dbReference>
<proteinExistence type="inferred from homology"/>
<dbReference type="OrthoDB" id="9789418at2"/>
<keyword evidence="3" id="KW-1185">Reference proteome</keyword>
<organism evidence="2 3">
    <name type="scientific">Marinobacter lipolyticus SM19</name>
    <dbReference type="NCBI Taxonomy" id="1318628"/>
    <lineage>
        <taxon>Bacteria</taxon>
        <taxon>Pseudomonadati</taxon>
        <taxon>Pseudomonadota</taxon>
        <taxon>Gammaproteobacteria</taxon>
        <taxon>Pseudomonadales</taxon>
        <taxon>Marinobacteraceae</taxon>
        <taxon>Marinobacter</taxon>
    </lineage>
</organism>
<dbReference type="STRING" id="1318628.MARLIPOL_07744"/>
<dbReference type="InterPro" id="IPR017462">
    <property type="entry name" value="Sulphur_relay_TusC/DsrF"/>
</dbReference>
<evidence type="ECO:0000313" key="3">
    <source>
        <dbReference type="Proteomes" id="UP000016540"/>
    </source>
</evidence>
<comment type="caution">
    <text evidence="2">The sequence shown here is derived from an EMBL/GenBank/DDBJ whole genome shotgun (WGS) entry which is preliminary data.</text>
</comment>
<accession>R8B212</accession>